<dbReference type="Proteomes" id="UP000029922">
    <property type="component" value="Unassembled WGS sequence"/>
</dbReference>
<keyword evidence="5" id="KW-1185">Reference proteome</keyword>
<dbReference type="OrthoDB" id="5328570at2"/>
<name>A0A099TWD8_9HELI</name>
<dbReference type="EMBL" id="JRPD02000030">
    <property type="protein sequence ID" value="TLD98476.1"/>
    <property type="molecule type" value="Genomic_DNA"/>
</dbReference>
<feature type="transmembrane region" description="Helical" evidence="1">
    <location>
        <begin position="387"/>
        <end position="411"/>
    </location>
</feature>
<sequence>MSKTLRIVGNKYFLIGFVLLYLFGVVILADFGIIDDHTLVGTLLTNNYIPLTHHIMINIGRFYPLSGMDLNILSFLFSPNALVFYVFNALCIVLIILALHYVLSTVSSHVLDSINIDVNRANLSFVVSFCIVLLLITPAFIQSYLRLFVPERLEFLFLVLFFACYIYILCNEYTSDFKARYRSYIILLFGIFFANASLYYKETAFAFLGAFGFCHLVIYIFSTKQAQYSKSNIANELITQGSSKLRNIKLIIFDIALIISSLIWLLMYYFIVITQKDTTYLYGMDSSQSSKAISKVFFVFWKIFLNETFLVVSIFVGFGLCLFIWIKSRAINALLISMILACFVFIAEYIAIGIFPANHYMLPCYVFGLPLICIWILLCFRLVFCKWLFIVCMLYFLLATLPSSLLLFGHYKLVPRNFQECVRFLSDYTIRNDYTKIYLKDINPESGVEIYVSFDKWLRFHGGLNFDVDSLFNNEFSPNKDDIIVVPYAHKTNIFELLSASDKYALLYASSYNIDIPNLSLRSLIRYIKSKARGEDNKNVGQFSDYNFYIFKVLK</sequence>
<feature type="transmembrane region" description="Helical" evidence="1">
    <location>
        <begin position="204"/>
        <end position="221"/>
    </location>
</feature>
<feature type="transmembrane region" description="Helical" evidence="1">
    <location>
        <begin position="360"/>
        <end position="380"/>
    </location>
</feature>
<dbReference type="Proteomes" id="UP000255139">
    <property type="component" value="Unassembled WGS sequence"/>
</dbReference>
<feature type="transmembrane region" description="Helical" evidence="1">
    <location>
        <begin position="153"/>
        <end position="169"/>
    </location>
</feature>
<dbReference type="RefSeq" id="WP_034558679.1">
    <property type="nucleotide sequence ID" value="NZ_FZML01000002.1"/>
</dbReference>
<evidence type="ECO:0000313" key="2">
    <source>
        <dbReference type="EMBL" id="STQ85576.1"/>
    </source>
</evidence>
<keyword evidence="1" id="KW-1133">Transmembrane helix</keyword>
<gene>
    <name evidence="3" type="ORF">LS73_008870</name>
    <name evidence="2" type="ORF">NCTC12714_00362</name>
</gene>
<feature type="transmembrane region" description="Helical" evidence="1">
    <location>
        <begin position="82"/>
        <end position="103"/>
    </location>
</feature>
<proteinExistence type="predicted"/>
<protein>
    <submittedName>
        <fullName evidence="2">Uncharacterized protein</fullName>
    </submittedName>
</protein>
<feature type="transmembrane region" description="Helical" evidence="1">
    <location>
        <begin position="181"/>
        <end position="198"/>
    </location>
</feature>
<evidence type="ECO:0000313" key="5">
    <source>
        <dbReference type="Proteomes" id="UP000255139"/>
    </source>
</evidence>
<keyword evidence="1" id="KW-0812">Transmembrane</keyword>
<evidence type="ECO:0000313" key="3">
    <source>
        <dbReference type="EMBL" id="TLD98476.1"/>
    </source>
</evidence>
<organism evidence="2 5">
    <name type="scientific">Helicobacter muridarum</name>
    <dbReference type="NCBI Taxonomy" id="216"/>
    <lineage>
        <taxon>Bacteria</taxon>
        <taxon>Pseudomonadati</taxon>
        <taxon>Campylobacterota</taxon>
        <taxon>Epsilonproteobacteria</taxon>
        <taxon>Campylobacterales</taxon>
        <taxon>Helicobacteraceae</taxon>
        <taxon>Helicobacter</taxon>
    </lineage>
</organism>
<feature type="transmembrane region" description="Helical" evidence="1">
    <location>
        <begin position="12"/>
        <end position="34"/>
    </location>
</feature>
<accession>A0A099TWD8</accession>
<feature type="transmembrane region" description="Helical" evidence="1">
    <location>
        <begin position="333"/>
        <end position="354"/>
    </location>
</feature>
<evidence type="ECO:0000256" key="1">
    <source>
        <dbReference type="SAM" id="Phobius"/>
    </source>
</evidence>
<dbReference type="EMBL" id="UGJE01000002">
    <property type="protein sequence ID" value="STQ85576.1"/>
    <property type="molecule type" value="Genomic_DNA"/>
</dbReference>
<reference evidence="2 5" key="2">
    <citation type="submission" date="2018-06" db="EMBL/GenBank/DDBJ databases">
        <authorList>
            <consortium name="Pathogen Informatics"/>
            <person name="Doyle S."/>
        </authorList>
    </citation>
    <scope>NUCLEOTIDE SEQUENCE [LARGE SCALE GENOMIC DNA]</scope>
    <source>
        <strain evidence="2 5">NCTC12714</strain>
    </source>
</reference>
<feature type="transmembrane region" description="Helical" evidence="1">
    <location>
        <begin position="308"/>
        <end position="326"/>
    </location>
</feature>
<dbReference type="AlphaFoldDB" id="A0A099TWD8"/>
<feature type="transmembrane region" description="Helical" evidence="1">
    <location>
        <begin position="123"/>
        <end position="141"/>
    </location>
</feature>
<keyword evidence="1" id="KW-0472">Membrane</keyword>
<evidence type="ECO:0000313" key="4">
    <source>
        <dbReference type="Proteomes" id="UP000029922"/>
    </source>
</evidence>
<reference evidence="3 4" key="1">
    <citation type="journal article" date="2014" name="Genome Announc.">
        <title>Draft genome sequences of eight enterohepatic helicobacter species isolated from both laboratory and wild rodents.</title>
        <authorList>
            <person name="Sheh A."/>
            <person name="Shen Z."/>
            <person name="Fox J.G."/>
        </authorList>
    </citation>
    <scope>NUCLEOTIDE SEQUENCE [LARGE SCALE GENOMIC DNA]</scope>
    <source>
        <strain evidence="3 4">ST1</strain>
    </source>
</reference>
<feature type="transmembrane region" description="Helical" evidence="1">
    <location>
        <begin position="250"/>
        <end position="271"/>
    </location>
</feature>